<organism evidence="2 3">
    <name type="scientific">Funneliformis geosporum</name>
    <dbReference type="NCBI Taxonomy" id="1117311"/>
    <lineage>
        <taxon>Eukaryota</taxon>
        <taxon>Fungi</taxon>
        <taxon>Fungi incertae sedis</taxon>
        <taxon>Mucoromycota</taxon>
        <taxon>Glomeromycotina</taxon>
        <taxon>Glomeromycetes</taxon>
        <taxon>Glomerales</taxon>
        <taxon>Glomeraceae</taxon>
        <taxon>Funneliformis</taxon>
    </lineage>
</organism>
<dbReference type="AlphaFoldDB" id="A0A9W4X3N9"/>
<sequence length="221" mass="25741">MDVAFNPEPLEFYRYLNRKTKRVATNAYFDALSFVLTLSESIPKERMALFQEIQNKWNFNKDWCVYVAEKSASISVMACHNIQRSYNREVSYHSLVNEKNVPASVFYKKAMVVVFEDESKESGSEEGPVKDGQKAEVTFEDESEAYEDESEGSENDDQNNQNPFIAIDWHEWLERILEVRDRLTLRTIFLRRKGDYKDEEELSAVFHLVGTSGSNSLKYLN</sequence>
<dbReference type="OrthoDB" id="2400031at2759"/>
<reference evidence="2" key="1">
    <citation type="submission" date="2022-08" db="EMBL/GenBank/DDBJ databases">
        <authorList>
            <person name="Kallberg Y."/>
            <person name="Tangrot J."/>
            <person name="Rosling A."/>
        </authorList>
    </citation>
    <scope>NUCLEOTIDE SEQUENCE</scope>
    <source>
        <strain evidence="2">Wild A</strain>
    </source>
</reference>
<feature type="compositionally biased region" description="Acidic residues" evidence="1">
    <location>
        <begin position="141"/>
        <end position="157"/>
    </location>
</feature>
<protein>
    <submittedName>
        <fullName evidence="2">14899_t:CDS:1</fullName>
    </submittedName>
</protein>
<evidence type="ECO:0000256" key="1">
    <source>
        <dbReference type="SAM" id="MobiDB-lite"/>
    </source>
</evidence>
<evidence type="ECO:0000313" key="2">
    <source>
        <dbReference type="EMBL" id="CAI2184183.1"/>
    </source>
</evidence>
<name>A0A9W4X3N9_9GLOM</name>
<feature type="region of interest" description="Disordered" evidence="1">
    <location>
        <begin position="141"/>
        <end position="161"/>
    </location>
</feature>
<dbReference type="EMBL" id="CAMKVN010003253">
    <property type="protein sequence ID" value="CAI2184183.1"/>
    <property type="molecule type" value="Genomic_DNA"/>
</dbReference>
<comment type="caution">
    <text evidence="2">The sequence shown here is derived from an EMBL/GenBank/DDBJ whole genome shotgun (WGS) entry which is preliminary data.</text>
</comment>
<keyword evidence="3" id="KW-1185">Reference proteome</keyword>
<gene>
    <name evidence="2" type="ORF">FWILDA_LOCUS11452</name>
</gene>
<dbReference type="Proteomes" id="UP001153678">
    <property type="component" value="Unassembled WGS sequence"/>
</dbReference>
<evidence type="ECO:0000313" key="3">
    <source>
        <dbReference type="Proteomes" id="UP001153678"/>
    </source>
</evidence>
<accession>A0A9W4X3N9</accession>
<proteinExistence type="predicted"/>